<dbReference type="SUPFAM" id="SSF55347">
    <property type="entry name" value="Glyceraldehyde-3-phosphate dehydrogenase-like, C-terminal domain"/>
    <property type="match status" value="1"/>
</dbReference>
<name>A0A7M2X117_9BACT</name>
<dbReference type="AlphaFoldDB" id="A0A7M2X117"/>
<gene>
    <name evidence="5" type="ORF">IPV69_03415</name>
</gene>
<organism evidence="5 6">
    <name type="scientific">Humisphaera borealis</name>
    <dbReference type="NCBI Taxonomy" id="2807512"/>
    <lineage>
        <taxon>Bacteria</taxon>
        <taxon>Pseudomonadati</taxon>
        <taxon>Planctomycetota</taxon>
        <taxon>Phycisphaerae</taxon>
        <taxon>Tepidisphaerales</taxon>
        <taxon>Tepidisphaeraceae</taxon>
        <taxon>Humisphaera</taxon>
    </lineage>
</organism>
<dbReference type="Pfam" id="PF01408">
    <property type="entry name" value="GFO_IDH_MocA"/>
    <property type="match status" value="1"/>
</dbReference>
<dbReference type="GO" id="GO:0000166">
    <property type="term" value="F:nucleotide binding"/>
    <property type="evidence" value="ECO:0007669"/>
    <property type="project" value="InterPro"/>
</dbReference>
<dbReference type="InterPro" id="IPR000683">
    <property type="entry name" value="Gfo/Idh/MocA-like_OxRdtase_N"/>
</dbReference>
<keyword evidence="6" id="KW-1185">Reference proteome</keyword>
<evidence type="ECO:0000259" key="3">
    <source>
        <dbReference type="Pfam" id="PF01408"/>
    </source>
</evidence>
<dbReference type="Gene3D" id="3.40.50.720">
    <property type="entry name" value="NAD(P)-binding Rossmann-like Domain"/>
    <property type="match status" value="1"/>
</dbReference>
<dbReference type="InterPro" id="IPR036291">
    <property type="entry name" value="NAD(P)-bd_dom_sf"/>
</dbReference>
<evidence type="ECO:0000313" key="6">
    <source>
        <dbReference type="Proteomes" id="UP000593765"/>
    </source>
</evidence>
<dbReference type="SUPFAM" id="SSF51735">
    <property type="entry name" value="NAD(P)-binding Rossmann-fold domains"/>
    <property type="match status" value="1"/>
</dbReference>
<dbReference type="Pfam" id="PF22725">
    <property type="entry name" value="GFO_IDH_MocA_C3"/>
    <property type="match status" value="1"/>
</dbReference>
<keyword evidence="1" id="KW-0560">Oxidoreductase</keyword>
<dbReference type="InterPro" id="IPR055170">
    <property type="entry name" value="GFO_IDH_MocA-like_dom"/>
</dbReference>
<reference evidence="5 6" key="1">
    <citation type="submission" date="2020-10" db="EMBL/GenBank/DDBJ databases">
        <title>Wide distribution of Phycisphaera-like planctomycetes from WD2101 soil group in peatlands and genome analysis of the first cultivated representative.</title>
        <authorList>
            <person name="Dedysh S.N."/>
            <person name="Beletsky A.V."/>
            <person name="Ivanova A."/>
            <person name="Kulichevskaya I.S."/>
            <person name="Suzina N.E."/>
            <person name="Philippov D.A."/>
            <person name="Rakitin A.L."/>
            <person name="Mardanov A.V."/>
            <person name="Ravin N.V."/>
        </authorList>
    </citation>
    <scope>NUCLEOTIDE SEQUENCE [LARGE SCALE GENOMIC DNA]</scope>
    <source>
        <strain evidence="5 6">M1803</strain>
    </source>
</reference>
<feature type="region of interest" description="Disordered" evidence="2">
    <location>
        <begin position="228"/>
        <end position="264"/>
    </location>
</feature>
<protein>
    <submittedName>
        <fullName evidence="5">Gfo/Idh/MocA family oxidoreductase</fullName>
    </submittedName>
</protein>
<dbReference type="EMBL" id="CP063458">
    <property type="protein sequence ID" value="QOV90430.1"/>
    <property type="molecule type" value="Genomic_DNA"/>
</dbReference>
<sequence>MAAIRVAILGAGRPGVRHAEGFKAAGGFEIAAVADLIPQRRKTIMEAFGVKKEVADALDVMSDAGIDAVSICLPNHLHLPVAVAALRAKKHVICETPPTLSASEARKLLTAAAKYGRTVLFAAQRRFGGAEQAAKQAVDKGYIGDAYHARAAWMRTRGIPVGSGEGGVGWYFDPSKSGGGVVLDLGVQMLDLAHDLLGRPRPVSVFATMSDHFHPAGRLPAAAVSVNTAADDHPADDSAAVSSEGTGDGSDADATTPSGAAAGPSGVEDTFFALMKFEGGKTLELSSSWAINQPPTQNGTICRVHGTEGAVDVYTRQGPVLHRKFSQRGDSRETPLKTPKVTHYHAMMRHFRECIQGKAQPLVGPDAGALLMAMVDAIYKSAETGKSVDVR</sequence>
<dbReference type="Proteomes" id="UP000593765">
    <property type="component" value="Chromosome"/>
</dbReference>
<dbReference type="RefSeq" id="WP_206293512.1">
    <property type="nucleotide sequence ID" value="NZ_CP063458.1"/>
</dbReference>
<evidence type="ECO:0000259" key="4">
    <source>
        <dbReference type="Pfam" id="PF22725"/>
    </source>
</evidence>
<feature type="domain" description="GFO/IDH/MocA-like oxidoreductase" evidence="4">
    <location>
        <begin position="132"/>
        <end position="311"/>
    </location>
</feature>
<feature type="domain" description="Gfo/Idh/MocA-like oxidoreductase N-terminal" evidence="3">
    <location>
        <begin position="4"/>
        <end position="120"/>
    </location>
</feature>
<evidence type="ECO:0000313" key="5">
    <source>
        <dbReference type="EMBL" id="QOV90430.1"/>
    </source>
</evidence>
<dbReference type="InterPro" id="IPR050463">
    <property type="entry name" value="Gfo/Idh/MocA_oxidrdct_glycsds"/>
</dbReference>
<dbReference type="KEGG" id="hbs:IPV69_03415"/>
<dbReference type="Gene3D" id="3.30.360.10">
    <property type="entry name" value="Dihydrodipicolinate Reductase, domain 2"/>
    <property type="match status" value="1"/>
</dbReference>
<dbReference type="PANTHER" id="PTHR43818:SF11">
    <property type="entry name" value="BCDNA.GH03377"/>
    <property type="match status" value="1"/>
</dbReference>
<evidence type="ECO:0000256" key="1">
    <source>
        <dbReference type="ARBA" id="ARBA00023002"/>
    </source>
</evidence>
<dbReference type="PANTHER" id="PTHR43818">
    <property type="entry name" value="BCDNA.GH03377"/>
    <property type="match status" value="1"/>
</dbReference>
<proteinExistence type="predicted"/>
<accession>A0A7M2X117</accession>
<evidence type="ECO:0000256" key="2">
    <source>
        <dbReference type="SAM" id="MobiDB-lite"/>
    </source>
</evidence>
<dbReference type="GO" id="GO:0016491">
    <property type="term" value="F:oxidoreductase activity"/>
    <property type="evidence" value="ECO:0007669"/>
    <property type="project" value="UniProtKB-KW"/>
</dbReference>